<evidence type="ECO:0000313" key="1">
    <source>
        <dbReference type="EMBL" id="CAK1540809.1"/>
    </source>
</evidence>
<reference evidence="1 2" key="1">
    <citation type="submission" date="2023-11" db="EMBL/GenBank/DDBJ databases">
        <authorList>
            <person name="Okamura Y."/>
        </authorList>
    </citation>
    <scope>NUCLEOTIDE SEQUENCE [LARGE SCALE GENOMIC DNA]</scope>
</reference>
<protein>
    <submittedName>
        <fullName evidence="1">Uncharacterized protein</fullName>
    </submittedName>
</protein>
<dbReference type="EMBL" id="CAVLEF010000001">
    <property type="protein sequence ID" value="CAK1540809.1"/>
    <property type="molecule type" value="Genomic_DNA"/>
</dbReference>
<dbReference type="AlphaFoldDB" id="A0AAV1IVT7"/>
<organism evidence="1 2">
    <name type="scientific">Leptosia nina</name>
    <dbReference type="NCBI Taxonomy" id="320188"/>
    <lineage>
        <taxon>Eukaryota</taxon>
        <taxon>Metazoa</taxon>
        <taxon>Ecdysozoa</taxon>
        <taxon>Arthropoda</taxon>
        <taxon>Hexapoda</taxon>
        <taxon>Insecta</taxon>
        <taxon>Pterygota</taxon>
        <taxon>Neoptera</taxon>
        <taxon>Endopterygota</taxon>
        <taxon>Lepidoptera</taxon>
        <taxon>Glossata</taxon>
        <taxon>Ditrysia</taxon>
        <taxon>Papilionoidea</taxon>
        <taxon>Pieridae</taxon>
        <taxon>Pierinae</taxon>
        <taxon>Leptosia</taxon>
    </lineage>
</organism>
<evidence type="ECO:0000313" key="2">
    <source>
        <dbReference type="Proteomes" id="UP001497472"/>
    </source>
</evidence>
<name>A0AAV1IVT7_9NEOP</name>
<sequence length="88" mass="9676">MNIFENTKGYTINIRLLPSFSGYLLSYAIHLSPGKRHRGWRPDSAPVDVTRHRTLVAIAVCQTVDTINPNEGTEAIIGAIQLFNGPGL</sequence>
<gene>
    <name evidence="1" type="ORF">LNINA_LOCUS832</name>
</gene>
<keyword evidence="2" id="KW-1185">Reference proteome</keyword>
<accession>A0AAV1IVT7</accession>
<dbReference type="Proteomes" id="UP001497472">
    <property type="component" value="Unassembled WGS sequence"/>
</dbReference>
<proteinExistence type="predicted"/>
<comment type="caution">
    <text evidence="1">The sequence shown here is derived from an EMBL/GenBank/DDBJ whole genome shotgun (WGS) entry which is preliminary data.</text>
</comment>